<organism evidence="7 8">
    <name type="scientific">Riccia sorocarpa</name>
    <dbReference type="NCBI Taxonomy" id="122646"/>
    <lineage>
        <taxon>Eukaryota</taxon>
        <taxon>Viridiplantae</taxon>
        <taxon>Streptophyta</taxon>
        <taxon>Embryophyta</taxon>
        <taxon>Marchantiophyta</taxon>
        <taxon>Marchantiopsida</taxon>
        <taxon>Marchantiidae</taxon>
        <taxon>Marchantiales</taxon>
        <taxon>Ricciaceae</taxon>
        <taxon>Riccia</taxon>
    </lineage>
</organism>
<dbReference type="Proteomes" id="UP001633002">
    <property type="component" value="Unassembled WGS sequence"/>
</dbReference>
<comment type="similarity">
    <text evidence="1">Belongs to the glycosyltransferase GT106 family.</text>
</comment>
<evidence type="ECO:0000256" key="1">
    <source>
        <dbReference type="ARBA" id="ARBA00007737"/>
    </source>
</evidence>
<dbReference type="Pfam" id="PF10250">
    <property type="entry name" value="O-FucT"/>
    <property type="match status" value="1"/>
</dbReference>
<dbReference type="AlphaFoldDB" id="A0ABD3HSP2"/>
<keyword evidence="5" id="KW-0119">Carbohydrate metabolism</keyword>
<evidence type="ECO:0000313" key="7">
    <source>
        <dbReference type="EMBL" id="KAL3694468.1"/>
    </source>
</evidence>
<proteinExistence type="inferred from homology"/>
<dbReference type="Gene3D" id="3.40.50.11350">
    <property type="match status" value="1"/>
</dbReference>
<keyword evidence="2" id="KW-0328">Glycosyltransferase</keyword>
<accession>A0ABD3HSP2</accession>
<keyword evidence="8" id="KW-1185">Reference proteome</keyword>
<keyword evidence="3" id="KW-0808">Transferase</keyword>
<name>A0ABD3HSP2_9MARC</name>
<reference evidence="7 8" key="1">
    <citation type="submission" date="2024-09" db="EMBL/GenBank/DDBJ databases">
        <title>Chromosome-scale assembly of Riccia sorocarpa.</title>
        <authorList>
            <person name="Paukszto L."/>
        </authorList>
    </citation>
    <scope>NUCLEOTIDE SEQUENCE [LARGE SCALE GENOMIC DNA]</scope>
    <source>
        <strain evidence="7">LP-2024</strain>
        <tissue evidence="7">Aerial parts of the thallus</tissue>
    </source>
</reference>
<evidence type="ECO:0000256" key="6">
    <source>
        <dbReference type="ARBA" id="ARBA00030350"/>
    </source>
</evidence>
<dbReference type="GO" id="GO:0006004">
    <property type="term" value="P:fucose metabolic process"/>
    <property type="evidence" value="ECO:0007669"/>
    <property type="project" value="UniProtKB-KW"/>
</dbReference>
<dbReference type="PANTHER" id="PTHR36050">
    <property type="entry name" value="O-FUCOSYLTRANSFERASE 30"/>
    <property type="match status" value="1"/>
</dbReference>
<evidence type="ECO:0000256" key="2">
    <source>
        <dbReference type="ARBA" id="ARBA00022676"/>
    </source>
</evidence>
<dbReference type="Gene3D" id="3.40.50.11340">
    <property type="match status" value="1"/>
</dbReference>
<keyword evidence="4" id="KW-0294">Fucose metabolism</keyword>
<dbReference type="GO" id="GO:0016757">
    <property type="term" value="F:glycosyltransferase activity"/>
    <property type="evidence" value="ECO:0007669"/>
    <property type="project" value="UniProtKB-KW"/>
</dbReference>
<dbReference type="EMBL" id="JBJQOH010000003">
    <property type="protein sequence ID" value="KAL3694468.1"/>
    <property type="molecule type" value="Genomic_DNA"/>
</dbReference>
<comment type="caution">
    <text evidence="7">The sequence shown here is derived from an EMBL/GenBank/DDBJ whole genome shotgun (WGS) entry which is preliminary data.</text>
</comment>
<evidence type="ECO:0000256" key="5">
    <source>
        <dbReference type="ARBA" id="ARBA00023277"/>
    </source>
</evidence>
<evidence type="ECO:0000313" key="8">
    <source>
        <dbReference type="Proteomes" id="UP001633002"/>
    </source>
</evidence>
<evidence type="ECO:0000256" key="4">
    <source>
        <dbReference type="ARBA" id="ARBA00023253"/>
    </source>
</evidence>
<protein>
    <recommendedName>
        <fullName evidence="6">O-fucosyltransferase family protein</fullName>
    </recommendedName>
</protein>
<gene>
    <name evidence="7" type="ORF">R1sor_008119</name>
</gene>
<sequence>MGYSRTAVTGRRFRKERVSSISKGCMIFLCTLLVILVLGRSISKWLLSFPRVDSSFGKCENFRDPLRLKHDSLGLLPEGEKYIWYYPAAGFSNQARALKNALKIAMLLNRTLILPPITDHGEVSYGSKCLQPGYSNSKRSNNSWSAVRDHFLKHRYVSIADVVDLRPLSPHIVRTIDLRVFLALWCGLDVRGVCTGPKCRNLAASLSPNWGSIDICTQRFLPTSDSCLVYEVKDDCSTTIWTRGENPVIRYNLEQQLMEELAHDPEITASFVPRRTIKRKNILKTLGPSSEAADFFLISFASLFSTMYKNFQIHVDIRAAVGDQVTARKLQAIQGSHAFTKEIMNGAKTLVEEIFPNRQFFCAHARLGDGLFAMNWNQTFAPLSKKLEKMSKSFKGNQKLKVFLMTDLGRESWNGTILAGIERDKRFQVHNLDRYGDFIIQTAKQMMATENGFRLGFVPRLSQPDKPLNSTSVPSFFPDVRLYLEEVICACAKLGFLGTRRSSASRNIKDLRNSNICPVI</sequence>
<dbReference type="PANTHER" id="PTHR36050:SF1">
    <property type="entry name" value="O-FUCOSYLTRANSFERASE 30"/>
    <property type="match status" value="1"/>
</dbReference>
<dbReference type="InterPro" id="IPR019378">
    <property type="entry name" value="GDP-Fuc_O-FucTrfase"/>
</dbReference>
<evidence type="ECO:0000256" key="3">
    <source>
        <dbReference type="ARBA" id="ARBA00022679"/>
    </source>
</evidence>